<name>A0A3N4HNK7_ASCIM</name>
<dbReference type="STRING" id="1160509.A0A3N4HNK7"/>
<evidence type="ECO:0000313" key="1">
    <source>
        <dbReference type="EMBL" id="RPA71234.1"/>
    </source>
</evidence>
<sequence length="107" mass="12344">MTTVSTLPRIYHTILRALPIRSPARARHPLHNFIRNIILEPNTTKRDVQIKQVEVLASFLKHQKEYVRLLERYNPSLAGALDGEELARRTARRVGLQVPEAWKVGNK</sequence>
<dbReference type="PANTHER" id="PTHR28015:SF1">
    <property type="entry name" value="ATP SYNTHASE ASSEMBLY FACTOR FMC1, MITOCHONDRIAL"/>
    <property type="match status" value="1"/>
</dbReference>
<dbReference type="EMBL" id="ML119956">
    <property type="protein sequence ID" value="RPA71234.1"/>
    <property type="molecule type" value="Genomic_DNA"/>
</dbReference>
<accession>A0A3N4HNK7</accession>
<dbReference type="InterPro" id="IPR039196">
    <property type="entry name" value="Fmc1"/>
</dbReference>
<evidence type="ECO:0000313" key="2">
    <source>
        <dbReference type="Proteomes" id="UP000275078"/>
    </source>
</evidence>
<organism evidence="1 2">
    <name type="scientific">Ascobolus immersus RN42</name>
    <dbReference type="NCBI Taxonomy" id="1160509"/>
    <lineage>
        <taxon>Eukaryota</taxon>
        <taxon>Fungi</taxon>
        <taxon>Dikarya</taxon>
        <taxon>Ascomycota</taxon>
        <taxon>Pezizomycotina</taxon>
        <taxon>Pezizomycetes</taxon>
        <taxon>Pezizales</taxon>
        <taxon>Ascobolaceae</taxon>
        <taxon>Ascobolus</taxon>
    </lineage>
</organism>
<dbReference type="GO" id="GO:0033615">
    <property type="term" value="P:mitochondrial proton-transporting ATP synthase complex assembly"/>
    <property type="evidence" value="ECO:0007669"/>
    <property type="project" value="InterPro"/>
</dbReference>
<dbReference type="Proteomes" id="UP000275078">
    <property type="component" value="Unassembled WGS sequence"/>
</dbReference>
<dbReference type="Pfam" id="PF13233">
    <property type="entry name" value="Complex1_LYR_2"/>
    <property type="match status" value="1"/>
</dbReference>
<dbReference type="GO" id="GO:0005759">
    <property type="term" value="C:mitochondrial matrix"/>
    <property type="evidence" value="ECO:0007669"/>
    <property type="project" value="TreeGrafter"/>
</dbReference>
<dbReference type="OrthoDB" id="15893at2759"/>
<dbReference type="PANTHER" id="PTHR28015">
    <property type="entry name" value="ATP SYNTHASE ASSEMBLY FACTOR FMC1, MITOCHONDRIAL"/>
    <property type="match status" value="1"/>
</dbReference>
<dbReference type="AlphaFoldDB" id="A0A3N4HNK7"/>
<proteinExistence type="predicted"/>
<gene>
    <name evidence="1" type="ORF">BJ508DRAFT_382113</name>
</gene>
<reference evidence="1 2" key="1">
    <citation type="journal article" date="2018" name="Nat. Ecol. Evol.">
        <title>Pezizomycetes genomes reveal the molecular basis of ectomycorrhizal truffle lifestyle.</title>
        <authorList>
            <person name="Murat C."/>
            <person name="Payen T."/>
            <person name="Noel B."/>
            <person name="Kuo A."/>
            <person name="Morin E."/>
            <person name="Chen J."/>
            <person name="Kohler A."/>
            <person name="Krizsan K."/>
            <person name="Balestrini R."/>
            <person name="Da Silva C."/>
            <person name="Montanini B."/>
            <person name="Hainaut M."/>
            <person name="Levati E."/>
            <person name="Barry K.W."/>
            <person name="Belfiori B."/>
            <person name="Cichocki N."/>
            <person name="Clum A."/>
            <person name="Dockter R.B."/>
            <person name="Fauchery L."/>
            <person name="Guy J."/>
            <person name="Iotti M."/>
            <person name="Le Tacon F."/>
            <person name="Lindquist E.A."/>
            <person name="Lipzen A."/>
            <person name="Malagnac F."/>
            <person name="Mello A."/>
            <person name="Molinier V."/>
            <person name="Miyauchi S."/>
            <person name="Poulain J."/>
            <person name="Riccioni C."/>
            <person name="Rubini A."/>
            <person name="Sitrit Y."/>
            <person name="Splivallo R."/>
            <person name="Traeger S."/>
            <person name="Wang M."/>
            <person name="Zifcakova L."/>
            <person name="Wipf D."/>
            <person name="Zambonelli A."/>
            <person name="Paolocci F."/>
            <person name="Nowrousian M."/>
            <person name="Ottonello S."/>
            <person name="Baldrian P."/>
            <person name="Spatafora J.W."/>
            <person name="Henrissat B."/>
            <person name="Nagy L.G."/>
            <person name="Aury J.M."/>
            <person name="Wincker P."/>
            <person name="Grigoriev I.V."/>
            <person name="Bonfante P."/>
            <person name="Martin F.M."/>
        </authorList>
    </citation>
    <scope>NUCLEOTIDE SEQUENCE [LARGE SCALE GENOMIC DNA]</scope>
    <source>
        <strain evidence="1 2">RN42</strain>
    </source>
</reference>
<protein>
    <submittedName>
        <fullName evidence="1">Putative ras guanyl-nucleotide exchange factor RasGEF</fullName>
    </submittedName>
</protein>
<keyword evidence="2" id="KW-1185">Reference proteome</keyword>